<dbReference type="HAMAP" id="MF_01921">
    <property type="entry name" value="TYW1_archaea"/>
    <property type="match status" value="1"/>
</dbReference>
<dbReference type="SUPFAM" id="SSF102114">
    <property type="entry name" value="Radical SAM enzymes"/>
    <property type="match status" value="1"/>
</dbReference>
<gene>
    <name evidence="9" type="primary">taw1</name>
    <name evidence="11" type="ORF">AMET1_1001</name>
</gene>
<evidence type="ECO:0000256" key="4">
    <source>
        <dbReference type="ARBA" id="ARBA00022723"/>
    </source>
</evidence>
<dbReference type="SFLD" id="SFLDS00029">
    <property type="entry name" value="Radical_SAM"/>
    <property type="match status" value="1"/>
</dbReference>
<keyword evidence="6 9" id="KW-0411">Iron-sulfur</keyword>
<evidence type="ECO:0000256" key="9">
    <source>
        <dbReference type="HAMAP-Rule" id="MF_01921"/>
    </source>
</evidence>
<keyword evidence="1 9" id="KW-0004">4Fe-4S</keyword>
<dbReference type="InterPro" id="IPR034556">
    <property type="entry name" value="tRNA_wybutosine-synthase"/>
</dbReference>
<dbReference type="InterPro" id="IPR023993">
    <property type="entry name" value="TYW1_archaea"/>
</dbReference>
<comment type="cofactor">
    <cofactor evidence="9">
        <name>[4Fe-4S] cluster</name>
        <dbReference type="ChEBI" id="CHEBI:49883"/>
    </cofactor>
    <text evidence="9">Binds 2 [4Fe-4S] clusters. Binds 1 [4Fe-4S] cluster coordinated with 3 cysteines and an exchangeable S-adenosyl-L-methionine.</text>
</comment>
<keyword evidence="12" id="KW-1185">Reference proteome</keyword>
<dbReference type="Gene3D" id="3.20.20.70">
    <property type="entry name" value="Aldolase class I"/>
    <property type="match status" value="1"/>
</dbReference>
<dbReference type="GO" id="GO:0051539">
    <property type="term" value="F:4 iron, 4 sulfur cluster binding"/>
    <property type="evidence" value="ECO:0007669"/>
    <property type="project" value="UniProtKB-UniRule"/>
</dbReference>
<evidence type="ECO:0000256" key="8">
    <source>
        <dbReference type="ARBA" id="ARBA00049466"/>
    </source>
</evidence>
<dbReference type="SFLD" id="SFLDG01067">
    <property type="entry name" value="SPASM/twitch_domain_containing"/>
    <property type="match status" value="1"/>
</dbReference>
<evidence type="ECO:0000313" key="12">
    <source>
        <dbReference type="Proteomes" id="UP000195137"/>
    </source>
</evidence>
<comment type="similarity">
    <text evidence="9">Belongs to the TYW1 family.</text>
</comment>
<dbReference type="RefSeq" id="WP_086637402.1">
    <property type="nucleotide sequence ID" value="NZ_MRZU01000004.1"/>
</dbReference>
<keyword evidence="9" id="KW-0963">Cytoplasm</keyword>
<dbReference type="NCBIfam" id="TIGR03972">
    <property type="entry name" value="rSAM_TYW1"/>
    <property type="match status" value="1"/>
</dbReference>
<dbReference type="Pfam" id="PF08608">
    <property type="entry name" value="Wyosine_form"/>
    <property type="match status" value="1"/>
</dbReference>
<evidence type="ECO:0000256" key="6">
    <source>
        <dbReference type="ARBA" id="ARBA00023014"/>
    </source>
</evidence>
<dbReference type="GO" id="GO:0005737">
    <property type="term" value="C:cytoplasm"/>
    <property type="evidence" value="ECO:0007669"/>
    <property type="project" value="UniProtKB-SubCell"/>
</dbReference>
<sequence>MKLVSAREELESQGYRFVGRHTAVKLCHWLREGLQGNPGCYKQRFYGIDSHRCLQMTPTVVHCNQKCLFCWRSYENWTETKLTEHDPAKKLLGGVIKAQKQLLTGFGGSPEKYSQKLLEEARNPKHLAISLSGEPTLYPEINQLIEEAHKKQLTTFLVTNGQQPETIKNLTPPTQLYISLDAPNKKTYNQLCRPTKKNGWQNLQKTLKTLPKHNGRTAIRITLVNGYNDQKHNQYAEILREAQPDYIEIKAYMHVGQSRKRLNRQRMPTNQQVKKFSEQIADKTDYTLTDHVPESRVTLLTKDKTPKINNK</sequence>
<organism evidence="11 12">
    <name type="scientific">Methanonatronarchaeum thermophilum</name>
    <dbReference type="NCBI Taxonomy" id="1927129"/>
    <lineage>
        <taxon>Archaea</taxon>
        <taxon>Methanobacteriati</taxon>
        <taxon>Methanobacteriota</taxon>
        <taxon>Methanonatronarchaeia</taxon>
        <taxon>Methanonatronarchaeales</taxon>
        <taxon>Methanonatronarchaeaceae</taxon>
        <taxon>Methanonatronarchaeum</taxon>
    </lineage>
</organism>
<comment type="caution">
    <text evidence="11">The sequence shown here is derived from an EMBL/GenBank/DDBJ whole genome shotgun (WGS) entry which is preliminary data.</text>
</comment>
<evidence type="ECO:0000256" key="2">
    <source>
        <dbReference type="ARBA" id="ARBA00022691"/>
    </source>
</evidence>
<accession>A0A1Y3GD32</accession>
<dbReference type="AlphaFoldDB" id="A0A1Y3GD32"/>
<evidence type="ECO:0000313" key="11">
    <source>
        <dbReference type="EMBL" id="OUJ18104.1"/>
    </source>
</evidence>
<comment type="subcellular location">
    <subcellularLocation>
        <location evidence="9">Cytoplasm</location>
    </subcellularLocation>
</comment>
<keyword evidence="4 9" id="KW-0479">Metal-binding</keyword>
<comment type="function">
    <text evidence="9">Component of the wyosine derivatives biosynthesis pathway that catalyzes the condensation of N-methylguanine with 2 carbon atoms from pyruvate to form the tricyclic 4-demethylwyosine (imG-14) on guanosine-37 of tRNA(Phe).</text>
</comment>
<dbReference type="InterPro" id="IPR013917">
    <property type="entry name" value="tRNA_wybutosine-synth"/>
</dbReference>
<dbReference type="PANTHER" id="PTHR13930:SF0">
    <property type="entry name" value="S-ADENOSYL-L-METHIONINE-DEPENDENT TRNA 4-DEMETHYLWYOSINE SYNTHASE TYW1-RELATED"/>
    <property type="match status" value="1"/>
</dbReference>
<feature type="binding site" evidence="9">
    <location>
        <position position="53"/>
    </location>
    <ligand>
        <name>[4Fe-4S] cluster</name>
        <dbReference type="ChEBI" id="CHEBI:49883"/>
        <label>1</label>
    </ligand>
</feature>
<feature type="binding site" evidence="9">
    <location>
        <position position="40"/>
    </location>
    <ligand>
        <name>[4Fe-4S] cluster</name>
        <dbReference type="ChEBI" id="CHEBI:49883"/>
        <label>1</label>
    </ligand>
</feature>
<feature type="binding site" evidence="9">
    <location>
        <position position="67"/>
    </location>
    <ligand>
        <name>[4Fe-4S] cluster</name>
        <dbReference type="ChEBI" id="CHEBI:49883"/>
        <label>2</label>
        <note>4Fe-4S-S-AdoMet</note>
    </ligand>
</feature>
<protein>
    <recommendedName>
        <fullName evidence="9">S-adenosyl-L-methionine-dependent tRNA 4-demethylwyosine synthase</fullName>
        <ecNumber evidence="9">4.1.3.44</ecNumber>
    </recommendedName>
    <alternativeName>
        <fullName evidence="9">tRNA wyosine derivatives biosynthesis protein Taw1</fullName>
    </alternativeName>
</protein>
<dbReference type="InterPro" id="IPR007197">
    <property type="entry name" value="rSAM"/>
</dbReference>
<dbReference type="InterPro" id="IPR013785">
    <property type="entry name" value="Aldolase_TIM"/>
</dbReference>
<feature type="binding site" evidence="9">
    <location>
        <position position="27"/>
    </location>
    <ligand>
        <name>[4Fe-4S] cluster</name>
        <dbReference type="ChEBI" id="CHEBI:49883"/>
        <label>1</label>
    </ligand>
</feature>
<dbReference type="EMBL" id="MRZU01000004">
    <property type="protein sequence ID" value="OUJ18104.1"/>
    <property type="molecule type" value="Genomic_DNA"/>
</dbReference>
<dbReference type="Proteomes" id="UP000195137">
    <property type="component" value="Unassembled WGS sequence"/>
</dbReference>
<keyword evidence="7 9" id="KW-0456">Lyase</keyword>
<name>A0A1Y3GD32_9EURY</name>
<dbReference type="GO" id="GO:0046872">
    <property type="term" value="F:metal ion binding"/>
    <property type="evidence" value="ECO:0007669"/>
    <property type="project" value="UniProtKB-KW"/>
</dbReference>
<dbReference type="Pfam" id="PF04055">
    <property type="entry name" value="Radical_SAM"/>
    <property type="match status" value="1"/>
</dbReference>
<dbReference type="CDD" id="cd01335">
    <property type="entry name" value="Radical_SAM"/>
    <property type="match status" value="1"/>
</dbReference>
<evidence type="ECO:0000256" key="5">
    <source>
        <dbReference type="ARBA" id="ARBA00023004"/>
    </source>
</evidence>
<evidence type="ECO:0000256" key="1">
    <source>
        <dbReference type="ARBA" id="ARBA00022485"/>
    </source>
</evidence>
<dbReference type="GO" id="GO:0102521">
    <property type="term" value="F:tRNA-4-demethylwyosine synthase activity"/>
    <property type="evidence" value="ECO:0007669"/>
    <property type="project" value="UniProtKB-EC"/>
</dbReference>
<keyword evidence="5 9" id="KW-0408">Iron</keyword>
<dbReference type="PROSITE" id="PS51918">
    <property type="entry name" value="RADICAL_SAM"/>
    <property type="match status" value="1"/>
</dbReference>
<dbReference type="OrthoDB" id="68499at2157"/>
<dbReference type="SFLD" id="SFLDF00284">
    <property type="entry name" value="tRNA_wybutosine-synthesizing"/>
    <property type="match status" value="1"/>
</dbReference>
<dbReference type="PANTHER" id="PTHR13930">
    <property type="entry name" value="S-ADENOSYL-L-METHIONINE-DEPENDENT TRNA 4-DEMETHYLWYOSINE SYNTHASE"/>
    <property type="match status" value="1"/>
</dbReference>
<feature type="binding site" evidence="9">
    <location>
        <position position="70"/>
    </location>
    <ligand>
        <name>[4Fe-4S] cluster</name>
        <dbReference type="ChEBI" id="CHEBI:49883"/>
        <label>2</label>
        <note>4Fe-4S-S-AdoMet</note>
    </ligand>
</feature>
<evidence type="ECO:0000256" key="3">
    <source>
        <dbReference type="ARBA" id="ARBA00022694"/>
    </source>
</evidence>
<proteinExistence type="inferred from homology"/>
<dbReference type="SFLD" id="SFLDG01071">
    <property type="entry name" value="tRNA_wybutosine-synthesizing"/>
    <property type="match status" value="1"/>
</dbReference>
<feature type="binding site" evidence="9">
    <location>
        <position position="63"/>
    </location>
    <ligand>
        <name>[4Fe-4S] cluster</name>
        <dbReference type="ChEBI" id="CHEBI:49883"/>
        <label>2</label>
        <note>4Fe-4S-S-AdoMet</note>
    </ligand>
</feature>
<comment type="subunit">
    <text evidence="9">Monomer.</text>
</comment>
<feature type="domain" description="Radical SAM core" evidence="10">
    <location>
        <begin position="46"/>
        <end position="291"/>
    </location>
</feature>
<dbReference type="GO" id="GO:0008033">
    <property type="term" value="P:tRNA processing"/>
    <property type="evidence" value="ECO:0007669"/>
    <property type="project" value="UniProtKB-UniRule"/>
</dbReference>
<dbReference type="InterPro" id="IPR058240">
    <property type="entry name" value="rSAM_sf"/>
</dbReference>
<keyword evidence="2 9" id="KW-0949">S-adenosyl-L-methionine</keyword>
<evidence type="ECO:0000256" key="7">
    <source>
        <dbReference type="ARBA" id="ARBA00023239"/>
    </source>
</evidence>
<dbReference type="EC" id="4.1.3.44" evidence="9"/>
<keyword evidence="3 9" id="KW-0819">tRNA processing</keyword>
<evidence type="ECO:0000259" key="10">
    <source>
        <dbReference type="PROSITE" id="PS51918"/>
    </source>
</evidence>
<reference evidence="11 12" key="1">
    <citation type="submission" date="2016-12" db="EMBL/GenBank/DDBJ databases">
        <title>Discovery of methanogenic haloarchaea.</title>
        <authorList>
            <person name="Sorokin D.Y."/>
            <person name="Makarova K.S."/>
            <person name="Abbas B."/>
            <person name="Ferrer M."/>
            <person name="Golyshin P.N."/>
        </authorList>
    </citation>
    <scope>NUCLEOTIDE SEQUENCE [LARGE SCALE GENOMIC DNA]</scope>
    <source>
        <strain evidence="11">AMET1</strain>
    </source>
</reference>
<comment type="catalytic activity">
    <reaction evidence="8 9">
        <text>N(1)-methylguanosine(37) in tRNA(Phe) + pyruvate + S-adenosyl-L-methionine = 4-demethylwyosine(37) in tRNA(Phe) + 5'-deoxyadenosine + L-methionine + CO2 + H2O</text>
        <dbReference type="Rhea" id="RHEA:36347"/>
        <dbReference type="Rhea" id="RHEA-COMP:10164"/>
        <dbReference type="Rhea" id="RHEA-COMP:10165"/>
        <dbReference type="ChEBI" id="CHEBI:15361"/>
        <dbReference type="ChEBI" id="CHEBI:15377"/>
        <dbReference type="ChEBI" id="CHEBI:16526"/>
        <dbReference type="ChEBI" id="CHEBI:17319"/>
        <dbReference type="ChEBI" id="CHEBI:57844"/>
        <dbReference type="ChEBI" id="CHEBI:59789"/>
        <dbReference type="ChEBI" id="CHEBI:64315"/>
        <dbReference type="ChEBI" id="CHEBI:73542"/>
        <dbReference type="EC" id="4.1.3.44"/>
    </reaction>
</comment>